<dbReference type="Gene3D" id="1.10.10.10">
    <property type="entry name" value="Winged helix-like DNA-binding domain superfamily/Winged helix DNA-binding domain"/>
    <property type="match status" value="1"/>
</dbReference>
<evidence type="ECO:0000313" key="5">
    <source>
        <dbReference type="Proteomes" id="UP000318307"/>
    </source>
</evidence>
<evidence type="ECO:0000259" key="2">
    <source>
        <dbReference type="Pfam" id="PF02481"/>
    </source>
</evidence>
<evidence type="ECO:0000256" key="1">
    <source>
        <dbReference type="ARBA" id="ARBA00006525"/>
    </source>
</evidence>
<dbReference type="GO" id="GO:0009294">
    <property type="term" value="P:DNA-mediated transformation"/>
    <property type="evidence" value="ECO:0007669"/>
    <property type="project" value="InterPro"/>
</dbReference>
<dbReference type="InterPro" id="IPR036388">
    <property type="entry name" value="WH-like_DNA-bd_sf"/>
</dbReference>
<dbReference type="Proteomes" id="UP000318307">
    <property type="component" value="Unassembled WGS sequence"/>
</dbReference>
<dbReference type="PANTHER" id="PTHR43022">
    <property type="entry name" value="PROTEIN SMF"/>
    <property type="match status" value="1"/>
</dbReference>
<comment type="caution">
    <text evidence="4">The sequence shown here is derived from an EMBL/GenBank/DDBJ whole genome shotgun (WGS) entry which is preliminary data.</text>
</comment>
<dbReference type="AlphaFoldDB" id="A0A562SA73"/>
<dbReference type="NCBIfam" id="TIGR00732">
    <property type="entry name" value="dprA"/>
    <property type="match status" value="1"/>
</dbReference>
<feature type="domain" description="Smf/DprA SLOG" evidence="2">
    <location>
        <begin position="94"/>
        <end position="300"/>
    </location>
</feature>
<organism evidence="4 5">
    <name type="scientific">Desulfobotulus alkaliphilus</name>
    <dbReference type="NCBI Taxonomy" id="622671"/>
    <lineage>
        <taxon>Bacteria</taxon>
        <taxon>Pseudomonadati</taxon>
        <taxon>Thermodesulfobacteriota</taxon>
        <taxon>Desulfobacteria</taxon>
        <taxon>Desulfobacterales</taxon>
        <taxon>Desulfobacteraceae</taxon>
        <taxon>Desulfobotulus</taxon>
    </lineage>
</organism>
<accession>A0A562SA73</accession>
<dbReference type="InterPro" id="IPR041614">
    <property type="entry name" value="DprA_WH"/>
</dbReference>
<dbReference type="EMBL" id="VLLC01000001">
    <property type="protein sequence ID" value="TWI77480.1"/>
    <property type="molecule type" value="Genomic_DNA"/>
</dbReference>
<protein>
    <submittedName>
        <fullName evidence="4">DNA protecting protein DprA</fullName>
    </submittedName>
</protein>
<dbReference type="Gene3D" id="3.40.50.450">
    <property type="match status" value="1"/>
</dbReference>
<dbReference type="SUPFAM" id="SSF47781">
    <property type="entry name" value="RuvA domain 2-like"/>
    <property type="match status" value="1"/>
</dbReference>
<name>A0A562SA73_9BACT</name>
<dbReference type="Pfam" id="PF02481">
    <property type="entry name" value="DNA_processg_A"/>
    <property type="match status" value="1"/>
</dbReference>
<dbReference type="InterPro" id="IPR010994">
    <property type="entry name" value="RuvA_2-like"/>
</dbReference>
<comment type="similarity">
    <text evidence="1">Belongs to the DprA/Smf family.</text>
</comment>
<dbReference type="InterPro" id="IPR003488">
    <property type="entry name" value="DprA"/>
</dbReference>
<dbReference type="SUPFAM" id="SSF102405">
    <property type="entry name" value="MCP/YpsA-like"/>
    <property type="match status" value="1"/>
</dbReference>
<gene>
    <name evidence="4" type="ORF">LZ24_00290</name>
</gene>
<dbReference type="InterPro" id="IPR057666">
    <property type="entry name" value="DrpA_SLOG"/>
</dbReference>
<feature type="domain" description="DprA winged helix" evidence="3">
    <location>
        <begin position="319"/>
        <end position="370"/>
    </location>
</feature>
<evidence type="ECO:0000259" key="3">
    <source>
        <dbReference type="Pfam" id="PF17782"/>
    </source>
</evidence>
<reference evidence="4 5" key="1">
    <citation type="submission" date="2019-07" db="EMBL/GenBank/DDBJ databases">
        <title>Genome sequencing of 100 strains of the haloalkaliphilic chemolithoautotrophic sulfur-oxidizing bacterium Thioalkalivibrio.</title>
        <authorList>
            <person name="Muyzer G."/>
        </authorList>
    </citation>
    <scope>NUCLEOTIDE SEQUENCE [LARGE SCALE GENOMIC DNA]</scope>
    <source>
        <strain evidence="4 5">ASO4-4</strain>
    </source>
</reference>
<evidence type="ECO:0000313" key="4">
    <source>
        <dbReference type="EMBL" id="TWI77480.1"/>
    </source>
</evidence>
<sequence length="375" mass="39854">MQADLHHMSEKDGREILPWLKLQATPGIGALRFARLIEKLKHPARVLNTPEETLSAISGISSRMAAAIRDTARLPDAPFLREIRMAGDQGVHLIGLGMEAYPELLSKIPDPPPVLYVRGQLLPDAVAVAIVGSRNATRYGRDHAFSIASELAASGIVVVSGLARGIDAAAHEGALAAGGVTIAVLGSGLSRIYPGEHRRLAQSIAASGAVISSFAMETLPDAPNFPARNRIISGLCLGTAVMEAADRSGSLITARMAGEQGRDVFALPGNVRSMKSAGTHRLLREGACLIENAADIMNELGIQKPHVSVRPHEKKENLLAMDESGVFKVLEADPIHIDELAQRTGMAAGPLSALLFTLELQGKILQYPGKYFAKS</sequence>
<dbReference type="Pfam" id="PF17782">
    <property type="entry name" value="WHD_DprA"/>
    <property type="match status" value="1"/>
</dbReference>
<keyword evidence="5" id="KW-1185">Reference proteome</keyword>
<dbReference type="PANTHER" id="PTHR43022:SF1">
    <property type="entry name" value="PROTEIN SMF"/>
    <property type="match status" value="1"/>
</dbReference>
<dbReference type="OrthoDB" id="9785707at2"/>
<proteinExistence type="inferred from homology"/>